<evidence type="ECO:0008006" key="4">
    <source>
        <dbReference type="Google" id="ProtNLM"/>
    </source>
</evidence>
<organism evidence="2 3">
    <name type="scientific">Candidatus Liptonbacteria bacterium RIFCSPHIGHO2_01_FULL_57_28</name>
    <dbReference type="NCBI Taxonomy" id="1798647"/>
    <lineage>
        <taxon>Bacteria</taxon>
        <taxon>Candidatus Liptoniibacteriota</taxon>
    </lineage>
</organism>
<dbReference type="EMBL" id="MHKX01000013">
    <property type="protein sequence ID" value="OGY98228.1"/>
    <property type="molecule type" value="Genomic_DNA"/>
</dbReference>
<comment type="caution">
    <text evidence="2">The sequence shown here is derived from an EMBL/GenBank/DDBJ whole genome shotgun (WGS) entry which is preliminary data.</text>
</comment>
<keyword evidence="1" id="KW-0472">Membrane</keyword>
<sequence length="478" mass="51885">MNPRSGQLSISVLFFATISVVLLTGFIFLATSLLQLSLRELNRSQAFTIAEAGIEYYRWHLAHDTDDFQDGTGQAGPYVHDYYDKDGVKIGTFTLTITPPPTGSTVVTIRSQGQVEADPSISKIIEVRLGIASLARIQLAVNSDLEIGSTTEIFGEVMANGGIRFDGYAHNTVKSALEEYDDLSHGGQEEFGVHTHRGTVDPEPPAAVPSRPDVFAAGREFPVPAIDFTGLTQDLADLKADALGDGYYATSSGAQGYDLVLAPDDTYQVYKVTAVTPPPNGCTNTSNEDGWGTWSVESETLVASGTLPASGKMFFEDNLWVRGSIDGARVTIASGKFPDNAATRTSISVNNDLTYTNYNGLDTIALIAQKNINIGLYSEDILRIDAALLAQNGRIGRYYYQPPNNESNNNRCGPTGIRQQITLYGMIGSNLTYALGYADLSGYQERIIVYDANLLYNPPPGFPLTTNQYSQISWDEVQ</sequence>
<feature type="transmembrane region" description="Helical" evidence="1">
    <location>
        <begin position="12"/>
        <end position="34"/>
    </location>
</feature>
<dbReference type="STRING" id="1798647.A2855_02920"/>
<dbReference type="AlphaFoldDB" id="A0A1G2CA20"/>
<accession>A0A1G2CA20</accession>
<evidence type="ECO:0000313" key="2">
    <source>
        <dbReference type="EMBL" id="OGY98228.1"/>
    </source>
</evidence>
<gene>
    <name evidence="2" type="ORF">A2855_02920</name>
</gene>
<proteinExistence type="predicted"/>
<evidence type="ECO:0000256" key="1">
    <source>
        <dbReference type="SAM" id="Phobius"/>
    </source>
</evidence>
<reference evidence="2 3" key="1">
    <citation type="journal article" date="2016" name="Nat. Commun.">
        <title>Thousands of microbial genomes shed light on interconnected biogeochemical processes in an aquifer system.</title>
        <authorList>
            <person name="Anantharaman K."/>
            <person name="Brown C.T."/>
            <person name="Hug L.A."/>
            <person name="Sharon I."/>
            <person name="Castelle C.J."/>
            <person name="Probst A.J."/>
            <person name="Thomas B.C."/>
            <person name="Singh A."/>
            <person name="Wilkins M.J."/>
            <person name="Karaoz U."/>
            <person name="Brodie E.L."/>
            <person name="Williams K.H."/>
            <person name="Hubbard S.S."/>
            <person name="Banfield J.F."/>
        </authorList>
    </citation>
    <scope>NUCLEOTIDE SEQUENCE [LARGE SCALE GENOMIC DNA]</scope>
</reference>
<keyword evidence="1" id="KW-0812">Transmembrane</keyword>
<keyword evidence="1" id="KW-1133">Transmembrane helix</keyword>
<protein>
    <recommendedName>
        <fullName evidence="4">Type 4 fimbrial biogenesis protein PilX N-terminal domain-containing protein</fullName>
    </recommendedName>
</protein>
<evidence type="ECO:0000313" key="3">
    <source>
        <dbReference type="Proteomes" id="UP000179059"/>
    </source>
</evidence>
<name>A0A1G2CA20_9BACT</name>
<dbReference type="Proteomes" id="UP000179059">
    <property type="component" value="Unassembled WGS sequence"/>
</dbReference>